<protein>
    <recommendedName>
        <fullName evidence="1">YqgU-like 6-bladed beta-propeller domain-containing protein</fullName>
    </recommendedName>
</protein>
<dbReference type="Pfam" id="PF21101">
    <property type="entry name" value="YqgU"/>
    <property type="match status" value="1"/>
</dbReference>
<keyword evidence="3" id="KW-1185">Reference proteome</keyword>
<gene>
    <name evidence="2" type="ORF">NDK43_03580</name>
</gene>
<organism evidence="2 3">
    <name type="scientific">Neobacillus pocheonensis</name>
    <dbReference type="NCBI Taxonomy" id="363869"/>
    <lineage>
        <taxon>Bacteria</taxon>
        <taxon>Bacillati</taxon>
        <taxon>Bacillota</taxon>
        <taxon>Bacilli</taxon>
        <taxon>Bacillales</taxon>
        <taxon>Bacillaceae</taxon>
        <taxon>Neobacillus</taxon>
    </lineage>
</organism>
<reference evidence="2 3" key="1">
    <citation type="submission" date="2022-06" db="EMBL/GenBank/DDBJ databases">
        <authorList>
            <person name="Jeon C.O."/>
        </authorList>
    </citation>
    <scope>NUCLEOTIDE SEQUENCE [LARGE SCALE GENOMIC DNA]</scope>
    <source>
        <strain evidence="2 3">KCTC 13943</strain>
    </source>
</reference>
<dbReference type="InterPro" id="IPR048421">
    <property type="entry name" value="YqgU_beta-prop"/>
</dbReference>
<dbReference type="Proteomes" id="UP001523262">
    <property type="component" value="Unassembled WGS sequence"/>
</dbReference>
<comment type="caution">
    <text evidence="2">The sequence shown here is derived from an EMBL/GenBank/DDBJ whole genome shotgun (WGS) entry which is preliminary data.</text>
</comment>
<evidence type="ECO:0000313" key="3">
    <source>
        <dbReference type="Proteomes" id="UP001523262"/>
    </source>
</evidence>
<evidence type="ECO:0000313" key="2">
    <source>
        <dbReference type="EMBL" id="MCM2531650.1"/>
    </source>
</evidence>
<sequence length="384" mass="44018">MVHSEEGKVPKFLFILLLLIVLTFILGACSNRAHSKPISSAKSEMKKGSLTPIGQRWKLPISIPEGEFYKISGWLSENQVLYITNHEQNSNVYKYNLLSGKSELVYKSDHPIVTVQISPSKKYILIQSSSSKDEGLVTIIDIKGSKIWQQSIASYELAFEWNPYNDTEILVSEFNEDWTFKMLVVDIKGSPKASEVSLPQPFNKWIDKETLAYINWNDNSPSLFAPLIVKKFGDNKEKTIYPAVFQFSAFRNLLMTITVNEQDKSKAVYSFYDKEKKLISTFTIPQLTKYSDWLVPFYDYNDELQEFINLRPLKSTEVDSYTEGFQLVTYDLKKGSSKRILEGVDNAPLNFSPSGEACLYGNSFEKIIDLQSKKIYEVIKNEKK</sequence>
<dbReference type="EMBL" id="JAMQCR010000001">
    <property type="protein sequence ID" value="MCM2531650.1"/>
    <property type="molecule type" value="Genomic_DNA"/>
</dbReference>
<proteinExistence type="predicted"/>
<feature type="domain" description="YqgU-like 6-bladed beta-propeller" evidence="1">
    <location>
        <begin position="96"/>
        <end position="361"/>
    </location>
</feature>
<name>A0ABT0W6D2_9BACI</name>
<accession>A0ABT0W6D2</accession>
<evidence type="ECO:0000259" key="1">
    <source>
        <dbReference type="Pfam" id="PF21101"/>
    </source>
</evidence>
<dbReference type="SUPFAM" id="SSF82171">
    <property type="entry name" value="DPP6 N-terminal domain-like"/>
    <property type="match status" value="1"/>
</dbReference>